<keyword evidence="2 4" id="KW-0238">DNA-binding</keyword>
<dbReference type="Gene3D" id="1.10.357.10">
    <property type="entry name" value="Tetracycline Repressor, domain 2"/>
    <property type="match status" value="1"/>
</dbReference>
<feature type="domain" description="HTH tetR-type" evidence="5">
    <location>
        <begin position="17"/>
        <end position="77"/>
    </location>
</feature>
<dbReference type="SUPFAM" id="SSF48498">
    <property type="entry name" value="Tetracyclin repressor-like, C-terminal domain"/>
    <property type="match status" value="1"/>
</dbReference>
<dbReference type="RefSeq" id="WP_036413130.1">
    <property type="nucleotide sequence ID" value="NZ_LQOX01000048.1"/>
</dbReference>
<dbReference type="GO" id="GO:0003677">
    <property type="term" value="F:DNA binding"/>
    <property type="evidence" value="ECO:0007669"/>
    <property type="project" value="UniProtKB-UniRule"/>
</dbReference>
<dbReference type="PROSITE" id="PS50977">
    <property type="entry name" value="HTH_TETR_2"/>
    <property type="match status" value="1"/>
</dbReference>
<dbReference type="EMBL" id="LQOX01000048">
    <property type="protein sequence ID" value="ORV75445.1"/>
    <property type="molecule type" value="Genomic_DNA"/>
</dbReference>
<dbReference type="PANTHER" id="PTHR47506:SF1">
    <property type="entry name" value="HTH-TYPE TRANSCRIPTIONAL REGULATOR YJDC"/>
    <property type="match status" value="1"/>
</dbReference>
<evidence type="ECO:0000256" key="2">
    <source>
        <dbReference type="ARBA" id="ARBA00023125"/>
    </source>
</evidence>
<comment type="caution">
    <text evidence="6">The sequence shown here is derived from an EMBL/GenBank/DDBJ whole genome shotgun (WGS) entry which is preliminary data.</text>
</comment>
<dbReference type="InterPro" id="IPR036271">
    <property type="entry name" value="Tet_transcr_reg_TetR-rel_C_sf"/>
</dbReference>
<keyword evidence="3" id="KW-0804">Transcription</keyword>
<evidence type="ECO:0000313" key="6">
    <source>
        <dbReference type="EMBL" id="ORV75445.1"/>
    </source>
</evidence>
<dbReference type="InterPro" id="IPR001647">
    <property type="entry name" value="HTH_TetR"/>
</dbReference>
<protein>
    <submittedName>
        <fullName evidence="6">TetR family transcriptional regulator</fullName>
    </submittedName>
</protein>
<evidence type="ECO:0000256" key="3">
    <source>
        <dbReference type="ARBA" id="ARBA00023163"/>
    </source>
</evidence>
<keyword evidence="7" id="KW-1185">Reference proteome</keyword>
<feature type="DNA-binding region" description="H-T-H motif" evidence="4">
    <location>
        <begin position="40"/>
        <end position="59"/>
    </location>
</feature>
<keyword evidence="1" id="KW-0805">Transcription regulation</keyword>
<reference evidence="6 7" key="1">
    <citation type="submission" date="2016-01" db="EMBL/GenBank/DDBJ databases">
        <title>The new phylogeny of the genus Mycobacterium.</title>
        <authorList>
            <person name="Tarcisio F."/>
            <person name="Conor M."/>
            <person name="Antonella G."/>
            <person name="Elisabetta G."/>
            <person name="Giulia F.S."/>
            <person name="Sara T."/>
            <person name="Anna F."/>
            <person name="Clotilde B."/>
            <person name="Roberto B."/>
            <person name="Veronica D.S."/>
            <person name="Fabio R."/>
            <person name="Monica P."/>
            <person name="Olivier J."/>
            <person name="Enrico T."/>
            <person name="Nicola S."/>
        </authorList>
    </citation>
    <scope>NUCLEOTIDE SEQUENCE [LARGE SCALE GENOMIC DNA]</scope>
    <source>
        <strain evidence="6 7">DSM 43505</strain>
    </source>
</reference>
<evidence type="ECO:0000256" key="4">
    <source>
        <dbReference type="PROSITE-ProRule" id="PRU00335"/>
    </source>
</evidence>
<dbReference type="PRINTS" id="PR00455">
    <property type="entry name" value="HTHTETR"/>
</dbReference>
<sequence>MNSSAQVTTDSTTGRADTTRQQILQAAAHQFARRAYHDVGLDDILAAAQLTKGAIYFHFRSKHALAVAIIERHTAAGRVAVEELLARQLSGLETLVDFVYLIAVRDISQDMARAALHLLDSVGRTAGLQAKLLDGWIEALAAVVRRAIVEGDVAEGCEPQDVGRLIVSMYLGLRQASDLDVPERFLGDLEKSWLLVLSGIVQPDRLDYFTQFVTRRTALAIRSATAQVASS</sequence>
<dbReference type="Pfam" id="PF00440">
    <property type="entry name" value="TetR_N"/>
    <property type="match status" value="1"/>
</dbReference>
<dbReference type="STRING" id="1777.AWC07_23570"/>
<dbReference type="Proteomes" id="UP000193738">
    <property type="component" value="Unassembled WGS sequence"/>
</dbReference>
<dbReference type="AlphaFoldDB" id="A0A1X1VYS0"/>
<evidence type="ECO:0000313" key="7">
    <source>
        <dbReference type="Proteomes" id="UP000193738"/>
    </source>
</evidence>
<dbReference type="InterPro" id="IPR009057">
    <property type="entry name" value="Homeodomain-like_sf"/>
</dbReference>
<dbReference type="PANTHER" id="PTHR47506">
    <property type="entry name" value="TRANSCRIPTIONAL REGULATORY PROTEIN"/>
    <property type="match status" value="1"/>
</dbReference>
<proteinExistence type="predicted"/>
<name>A0A1X1VYS0_MYCGS</name>
<gene>
    <name evidence="6" type="ORF">AWC07_23570</name>
</gene>
<evidence type="ECO:0000256" key="1">
    <source>
        <dbReference type="ARBA" id="ARBA00023015"/>
    </source>
</evidence>
<accession>A0A1X1VYS0</accession>
<evidence type="ECO:0000259" key="5">
    <source>
        <dbReference type="PROSITE" id="PS50977"/>
    </source>
</evidence>
<dbReference type="SUPFAM" id="SSF46689">
    <property type="entry name" value="Homeodomain-like"/>
    <property type="match status" value="1"/>
</dbReference>
<organism evidence="6 7">
    <name type="scientific">Mycobacterium gastri</name>
    <dbReference type="NCBI Taxonomy" id="1777"/>
    <lineage>
        <taxon>Bacteria</taxon>
        <taxon>Bacillati</taxon>
        <taxon>Actinomycetota</taxon>
        <taxon>Actinomycetes</taxon>
        <taxon>Mycobacteriales</taxon>
        <taxon>Mycobacteriaceae</taxon>
        <taxon>Mycobacterium</taxon>
    </lineage>
</organism>